<dbReference type="AlphaFoldDB" id="A0A2B4S184"/>
<dbReference type="EMBL" id="LSMT01000243">
    <property type="protein sequence ID" value="PFX22327.1"/>
    <property type="molecule type" value="Genomic_DNA"/>
</dbReference>
<accession>A0A2B4S184</accession>
<reference evidence="2" key="1">
    <citation type="journal article" date="2017" name="bioRxiv">
        <title>Comparative analysis of the genomes of Stylophora pistillata and Acropora digitifera provides evidence for extensive differences between species of corals.</title>
        <authorList>
            <person name="Voolstra C.R."/>
            <person name="Li Y."/>
            <person name="Liew Y.J."/>
            <person name="Baumgarten S."/>
            <person name="Zoccola D."/>
            <person name="Flot J.-F."/>
            <person name="Tambutte S."/>
            <person name="Allemand D."/>
            <person name="Aranda M."/>
        </authorList>
    </citation>
    <scope>NUCLEOTIDE SEQUENCE [LARGE SCALE GENOMIC DNA]</scope>
</reference>
<evidence type="ECO:0000313" key="2">
    <source>
        <dbReference type="Proteomes" id="UP000225706"/>
    </source>
</evidence>
<name>A0A2B4S184_STYPI</name>
<dbReference type="SUPFAM" id="SSF56672">
    <property type="entry name" value="DNA/RNA polymerases"/>
    <property type="match status" value="1"/>
</dbReference>
<dbReference type="Proteomes" id="UP000225706">
    <property type="component" value="Unassembled WGS sequence"/>
</dbReference>
<evidence type="ECO:0000313" key="1">
    <source>
        <dbReference type="EMBL" id="PFX22327.1"/>
    </source>
</evidence>
<dbReference type="InterPro" id="IPR052055">
    <property type="entry name" value="Hepadnavirus_pol/RT"/>
</dbReference>
<dbReference type="PANTHER" id="PTHR33050:SF7">
    <property type="entry name" value="RIBONUCLEASE H"/>
    <property type="match status" value="1"/>
</dbReference>
<gene>
    <name evidence="1" type="ORF">AWC38_SpisGene13168</name>
</gene>
<comment type="caution">
    <text evidence="1">The sequence shown here is derived from an EMBL/GenBank/DDBJ whole genome shotgun (WGS) entry which is preliminary data.</text>
</comment>
<dbReference type="OrthoDB" id="2371919at2759"/>
<dbReference type="PANTHER" id="PTHR33050">
    <property type="entry name" value="REVERSE TRANSCRIPTASE DOMAIN-CONTAINING PROTEIN"/>
    <property type="match status" value="1"/>
</dbReference>
<sequence>MQAGVLNAQEMARTKVNTVSADAEEGDNLPFAKQPRLSEHVEHEEDLEEDIYSSASRWQASEDLSTFIETFRKPLQPFEWKAIYRKFPRPDVDVAYTPLLDECLSSLIPGIKQADKDGKFIHDRILDPVGPMVFLYEHLNEILSASKEQGTVLLSSDQLQGLFNASAHGLRLLGNASALLAKEHRSTVQKKINAKGSLTSLATEEFPDAEKSLFGSSFEERLNARSETAKTLLQAANVSCSQQFFRGRTTPSRFRGGGNFIGGDGGSGDVTEGCSSQGPSGTLTQRSAYVMRPAKKRRLHGQVGFKGCLLHTFHLGKASEISKVYLERGPFRVCLPPLRPGLSTSDIYQINETSGGLVKTPRYSSHSLPRRPAHYGRHERTSQILDNNSPDIIRGTGISSEFQEVCALPNNNNRVSGVYGKFSNSDPFTPSRQSQESEKECQLLLYNPLPTIQEQSMVLGLLTSPIQAVFPAPLHFRHLLADKNRAFSVNQNYAATFQLSLLAKEEFVWWKDNLEAWNRKALSTRDSDLVIETDASQKGWGAFCIGVSTGGLWSNREKKLHINCLELFAGAFAVKVFAQNKIQMKICLLMDNVSATPYINKMGGTKSPVLAQLASDLWSWCLEHKILLEAQHIPRVLNVREDHESRTFHDHNDWKLSPAVFNLANQSLGPFN</sequence>
<protein>
    <submittedName>
        <fullName evidence="1">Uncharacterized protein</fullName>
    </submittedName>
</protein>
<keyword evidence="2" id="KW-1185">Reference proteome</keyword>
<organism evidence="1 2">
    <name type="scientific">Stylophora pistillata</name>
    <name type="common">Smooth cauliflower coral</name>
    <dbReference type="NCBI Taxonomy" id="50429"/>
    <lineage>
        <taxon>Eukaryota</taxon>
        <taxon>Metazoa</taxon>
        <taxon>Cnidaria</taxon>
        <taxon>Anthozoa</taxon>
        <taxon>Hexacorallia</taxon>
        <taxon>Scleractinia</taxon>
        <taxon>Astrocoeniina</taxon>
        <taxon>Pocilloporidae</taxon>
        <taxon>Stylophora</taxon>
    </lineage>
</organism>
<dbReference type="CDD" id="cd09275">
    <property type="entry name" value="RNase_HI_RT_DIRS1"/>
    <property type="match status" value="1"/>
</dbReference>
<proteinExistence type="predicted"/>
<dbReference type="InterPro" id="IPR043502">
    <property type="entry name" value="DNA/RNA_pol_sf"/>
</dbReference>